<evidence type="ECO:0000313" key="3">
    <source>
        <dbReference type="Proteomes" id="UP000032360"/>
    </source>
</evidence>
<proteinExistence type="inferred from homology"/>
<dbReference type="Gene3D" id="3.40.1620.10">
    <property type="entry name" value="YefM-like domain"/>
    <property type="match status" value="1"/>
</dbReference>
<comment type="similarity">
    <text evidence="1">Belongs to the phD/YefM antitoxin family.</text>
</comment>
<dbReference type="InterPro" id="IPR036165">
    <property type="entry name" value="YefM-like_sf"/>
</dbReference>
<dbReference type="EMBL" id="JXYS01000073">
    <property type="protein sequence ID" value="KJF16808.1"/>
    <property type="molecule type" value="Genomic_DNA"/>
</dbReference>
<evidence type="ECO:0000256" key="1">
    <source>
        <dbReference type="ARBA" id="ARBA00009981"/>
    </source>
</evidence>
<reference evidence="2 3" key="1">
    <citation type="submission" date="2015-01" db="EMBL/GenBank/DDBJ databases">
        <title>Draft genome of the acidophilic iron oxidizer Acidithrix ferrooxidans strain Py-F3.</title>
        <authorList>
            <person name="Poehlein A."/>
            <person name="Eisen S."/>
            <person name="Schloemann M."/>
            <person name="Johnson B.D."/>
            <person name="Daniel R."/>
            <person name="Muehling M."/>
        </authorList>
    </citation>
    <scope>NUCLEOTIDE SEQUENCE [LARGE SCALE GENOMIC DNA]</scope>
    <source>
        <strain evidence="2 3">Py-F3</strain>
    </source>
</reference>
<comment type="caution">
    <text evidence="2">The sequence shown here is derived from an EMBL/GenBank/DDBJ whole genome shotgun (WGS) entry which is preliminary data.</text>
</comment>
<dbReference type="InterPro" id="IPR051416">
    <property type="entry name" value="phD-YefM_TA_antitoxins"/>
</dbReference>
<keyword evidence="3" id="KW-1185">Reference proteome</keyword>
<accession>A0A0D8HFV2</accession>
<sequence>MCYFIYMIRIGVKELRQNASKYLEQVKRGEIIEVTARGALVALISSPYRESDGFEGLVARGQIIPPVNQFQIPKHRRKLSPGVVSDDVLNDLREERFE</sequence>
<dbReference type="NCBIfam" id="TIGR01552">
    <property type="entry name" value="phd_fam"/>
    <property type="match status" value="1"/>
</dbReference>
<organism evidence="2 3">
    <name type="scientific">Acidithrix ferrooxidans</name>
    <dbReference type="NCBI Taxonomy" id="1280514"/>
    <lineage>
        <taxon>Bacteria</taxon>
        <taxon>Bacillati</taxon>
        <taxon>Actinomycetota</taxon>
        <taxon>Acidimicrobiia</taxon>
        <taxon>Acidimicrobiales</taxon>
        <taxon>Acidimicrobiaceae</taxon>
        <taxon>Acidithrix</taxon>
    </lineage>
</organism>
<dbReference type="Proteomes" id="UP000032360">
    <property type="component" value="Unassembled WGS sequence"/>
</dbReference>
<dbReference type="STRING" id="1280514.AXFE_23090"/>
<evidence type="ECO:0000313" key="2">
    <source>
        <dbReference type="EMBL" id="KJF16808.1"/>
    </source>
</evidence>
<dbReference type="AlphaFoldDB" id="A0A0D8HFV2"/>
<dbReference type="SUPFAM" id="SSF143120">
    <property type="entry name" value="YefM-like"/>
    <property type="match status" value="1"/>
</dbReference>
<dbReference type="PANTHER" id="PTHR35377">
    <property type="entry name" value="ANTITOXIN VAPB49-RELATED-RELATED"/>
    <property type="match status" value="1"/>
</dbReference>
<protein>
    <submittedName>
        <fullName evidence="2">Antitoxin VapB47</fullName>
    </submittedName>
</protein>
<name>A0A0D8HFV2_9ACTN</name>
<gene>
    <name evidence="2" type="ORF">AXFE_23090</name>
</gene>